<accession>A0A516G882</accession>
<dbReference type="Proteomes" id="UP000315395">
    <property type="component" value="Chromosome"/>
</dbReference>
<evidence type="ECO:0000313" key="1">
    <source>
        <dbReference type="EMBL" id="QDO87692.1"/>
    </source>
</evidence>
<dbReference type="OrthoDB" id="9808993at2"/>
<dbReference type="AlphaFoldDB" id="A0A516G882"/>
<dbReference type="PANTHER" id="PTHR21174">
    <property type="match status" value="1"/>
</dbReference>
<keyword evidence="2" id="KW-1185">Reference proteome</keyword>
<organism evidence="1 2">
    <name type="scientific">Ornithinimicrobium ciconiae</name>
    <dbReference type="NCBI Taxonomy" id="2594265"/>
    <lineage>
        <taxon>Bacteria</taxon>
        <taxon>Bacillati</taxon>
        <taxon>Actinomycetota</taxon>
        <taxon>Actinomycetes</taxon>
        <taxon>Micrococcales</taxon>
        <taxon>Ornithinimicrobiaceae</taxon>
        <taxon>Ornithinimicrobium</taxon>
    </lineage>
</organism>
<sequence length="237" mass="26342">MTSLPPPESERSRDTSLSASWHGDLQVLAPEAPASLRTGEVELLLSRWSEPQRRYHTVQHLVEVLQAIEGLAAAGEVDTVGARLARVAAWYHDVVYDPRAASGSNEHRSAALARDHLNALGVARGSVDVIEALVLMTLDHDASAGPAALASRRHTVEVLHDADLWVLSAPVARYREYARQVRAEYAHVPDDLFTHGRSAILSQFLQREDIYRTGHARRHWRAQAHRNLTTELARLRA</sequence>
<protein>
    <recommendedName>
        <fullName evidence="3">Metal-dependent phosphohydrolase</fullName>
    </recommendedName>
</protein>
<dbReference type="InterPro" id="IPR009218">
    <property type="entry name" value="HD_phosphohydro"/>
</dbReference>
<gene>
    <name evidence="1" type="ORF">FNH13_04500</name>
</gene>
<dbReference type="KEGG" id="orz:FNH13_04500"/>
<proteinExistence type="predicted"/>
<dbReference type="PANTHER" id="PTHR21174:SF0">
    <property type="entry name" value="HD PHOSPHOHYDROLASE FAMILY PROTEIN-RELATED"/>
    <property type="match status" value="1"/>
</dbReference>
<dbReference type="PIRSF" id="PIRSF035170">
    <property type="entry name" value="HD_phosphohydro"/>
    <property type="match status" value="1"/>
</dbReference>
<dbReference type="RefSeq" id="WP_143782369.1">
    <property type="nucleotide sequence ID" value="NZ_CP041616.1"/>
</dbReference>
<dbReference type="SUPFAM" id="SSF109604">
    <property type="entry name" value="HD-domain/PDEase-like"/>
    <property type="match status" value="1"/>
</dbReference>
<reference evidence="1 2" key="1">
    <citation type="submission" date="2019-07" db="EMBL/GenBank/DDBJ databases">
        <title>complete genome sequencing of Ornithinimicrobium sp. H23M54.</title>
        <authorList>
            <person name="Bae J.-W."/>
            <person name="Lee S.-Y."/>
        </authorList>
    </citation>
    <scope>NUCLEOTIDE SEQUENCE [LARGE SCALE GENOMIC DNA]</scope>
    <source>
        <strain evidence="1 2">H23M54</strain>
    </source>
</reference>
<name>A0A516G882_9MICO</name>
<evidence type="ECO:0008006" key="3">
    <source>
        <dbReference type="Google" id="ProtNLM"/>
    </source>
</evidence>
<dbReference type="Gene3D" id="1.10.3210.10">
    <property type="entry name" value="Hypothetical protein af1432"/>
    <property type="match status" value="1"/>
</dbReference>
<dbReference type="EMBL" id="CP041616">
    <property type="protein sequence ID" value="QDO87692.1"/>
    <property type="molecule type" value="Genomic_DNA"/>
</dbReference>
<evidence type="ECO:0000313" key="2">
    <source>
        <dbReference type="Proteomes" id="UP000315395"/>
    </source>
</evidence>